<dbReference type="EMBL" id="CP034951">
    <property type="protein sequence ID" value="QAA83196.1"/>
    <property type="molecule type" value="Genomic_DNA"/>
</dbReference>
<organism evidence="2 3">
    <name type="scientific">Aequorivita ciconiae</name>
    <dbReference type="NCBI Taxonomy" id="2494375"/>
    <lineage>
        <taxon>Bacteria</taxon>
        <taxon>Pseudomonadati</taxon>
        <taxon>Bacteroidota</taxon>
        <taxon>Flavobacteriia</taxon>
        <taxon>Flavobacteriales</taxon>
        <taxon>Flavobacteriaceae</taxon>
        <taxon>Aequorivita</taxon>
    </lineage>
</organism>
<dbReference type="Proteomes" id="UP000285517">
    <property type="component" value="Chromosome"/>
</dbReference>
<reference evidence="2 3" key="1">
    <citation type="submission" date="2019-01" db="EMBL/GenBank/DDBJ databases">
        <title>Complete genome sequencing of Aequorivita sp. H23M31.</title>
        <authorList>
            <person name="Bae J.-W."/>
        </authorList>
    </citation>
    <scope>NUCLEOTIDE SEQUENCE [LARGE SCALE GENOMIC DNA]</scope>
    <source>
        <strain evidence="2 3">H23M31</strain>
    </source>
</reference>
<keyword evidence="3" id="KW-1185">Reference proteome</keyword>
<dbReference type="KEGG" id="aev:EI546_06915"/>
<name>A0A410G7G6_9FLAO</name>
<evidence type="ECO:0000259" key="1">
    <source>
        <dbReference type="Pfam" id="PF14771"/>
    </source>
</evidence>
<sequence>MYVLVRTLTFEKAKLQMGKDLYMYCVDKKNYFIVYDAFDFDKSKRELAEYISSY</sequence>
<dbReference type="Pfam" id="PF14771">
    <property type="entry name" value="DUF4476"/>
    <property type="match status" value="1"/>
</dbReference>
<protein>
    <submittedName>
        <fullName evidence="2">DUF4476 domain-containing protein</fullName>
    </submittedName>
</protein>
<proteinExistence type="predicted"/>
<gene>
    <name evidence="2" type="ORF">EI546_06915</name>
</gene>
<dbReference type="InterPro" id="IPR028011">
    <property type="entry name" value="DUF4476"/>
</dbReference>
<dbReference type="OrthoDB" id="1033069at2"/>
<accession>A0A410G7G6</accession>
<feature type="domain" description="DUF4476" evidence="1">
    <location>
        <begin position="3"/>
        <end position="51"/>
    </location>
</feature>
<dbReference type="AlphaFoldDB" id="A0A410G7G6"/>
<evidence type="ECO:0000313" key="3">
    <source>
        <dbReference type="Proteomes" id="UP000285517"/>
    </source>
</evidence>
<evidence type="ECO:0000313" key="2">
    <source>
        <dbReference type="EMBL" id="QAA83196.1"/>
    </source>
</evidence>